<evidence type="ECO:0000313" key="3">
    <source>
        <dbReference type="Proteomes" id="UP000009286"/>
    </source>
</evidence>
<organism evidence="2 3">
    <name type="scientific">Micavibrio aeruginosavorus (strain ARL-13)</name>
    <dbReference type="NCBI Taxonomy" id="856793"/>
    <lineage>
        <taxon>Bacteria</taxon>
        <taxon>Pseudomonadati</taxon>
        <taxon>Bdellovibrionota</taxon>
        <taxon>Bdellovibrionia</taxon>
        <taxon>Bdellovibrionales</taxon>
        <taxon>Pseudobdellovibrionaceae</taxon>
        <taxon>Micavibrio</taxon>
    </lineage>
</organism>
<dbReference type="OrthoDB" id="9800945at2"/>
<evidence type="ECO:0000259" key="1">
    <source>
        <dbReference type="PROSITE" id="PS51729"/>
    </source>
</evidence>
<keyword evidence="2" id="KW-0808">Transferase</keyword>
<feature type="domain" description="N-acetyltransferase" evidence="1">
    <location>
        <begin position="10"/>
        <end position="95"/>
    </location>
</feature>
<dbReference type="Pfam" id="PF14542">
    <property type="entry name" value="Acetyltransf_CG"/>
    <property type="match status" value="1"/>
</dbReference>
<dbReference type="SUPFAM" id="SSF55729">
    <property type="entry name" value="Acyl-CoA N-acyltransferases (Nat)"/>
    <property type="match status" value="1"/>
</dbReference>
<dbReference type="InterPro" id="IPR031165">
    <property type="entry name" value="GNAT_YJDJ"/>
</dbReference>
<dbReference type="PANTHER" id="PTHR31435:SF9">
    <property type="entry name" value="PROTEIN NATD1"/>
    <property type="match status" value="1"/>
</dbReference>
<dbReference type="PROSITE" id="PS51729">
    <property type="entry name" value="GNAT_YJDJ"/>
    <property type="match status" value="1"/>
</dbReference>
<dbReference type="KEGG" id="mai:MICA_126"/>
<sequence>MSATESIQVIDNKEKERFELHIDGHTAFAAYRVEGTTLFIDYVEAPPPLRGTGAAGRLMEGITTMARDHGQKIYPICSYAVSWMNRHPDQHDVLA</sequence>
<dbReference type="EMBL" id="CP002382">
    <property type="protein sequence ID" value="AEP08473.1"/>
    <property type="molecule type" value="Genomic_DNA"/>
</dbReference>
<dbReference type="PANTHER" id="PTHR31435">
    <property type="entry name" value="PROTEIN NATD1"/>
    <property type="match status" value="1"/>
</dbReference>
<dbReference type="STRING" id="856793.MICA_126"/>
<dbReference type="AlphaFoldDB" id="G2KMT6"/>
<keyword evidence="3" id="KW-1185">Reference proteome</keyword>
<dbReference type="RefSeq" id="WP_014101696.1">
    <property type="nucleotide sequence ID" value="NC_016026.1"/>
</dbReference>
<dbReference type="InterPro" id="IPR016181">
    <property type="entry name" value="Acyl_CoA_acyltransferase"/>
</dbReference>
<accession>G2KMT6</accession>
<protein>
    <submittedName>
        <fullName evidence="2">Acetyltransferase-like protein</fullName>
    </submittedName>
</protein>
<dbReference type="InterPro" id="IPR045057">
    <property type="entry name" value="Gcn5-rel_NAT"/>
</dbReference>
<gene>
    <name evidence="2" type="ordered locus">MICA_126</name>
</gene>
<dbReference type="eggNOG" id="COG2388">
    <property type="taxonomic scope" value="Bacteria"/>
</dbReference>
<dbReference type="GO" id="GO:0016740">
    <property type="term" value="F:transferase activity"/>
    <property type="evidence" value="ECO:0007669"/>
    <property type="project" value="UniProtKB-KW"/>
</dbReference>
<dbReference type="Proteomes" id="UP000009286">
    <property type="component" value="Chromosome"/>
</dbReference>
<evidence type="ECO:0000313" key="2">
    <source>
        <dbReference type="EMBL" id="AEP08473.1"/>
    </source>
</evidence>
<dbReference type="HOGENOM" id="CLU_132888_0_2_5"/>
<proteinExistence type="predicted"/>
<reference evidence="2 3" key="1">
    <citation type="journal article" date="2011" name="BMC Genomics">
        <title>Genomic insights into an obligate epibiotic bacterial predator: Micavibrio aeruginosavorus ARL-13.</title>
        <authorList>
            <person name="Wang Z."/>
            <person name="Kadouri D."/>
            <person name="Wu M."/>
        </authorList>
    </citation>
    <scope>NUCLEOTIDE SEQUENCE [LARGE SCALE GENOMIC DNA]</scope>
    <source>
        <strain evidence="2 3">ARL-13</strain>
    </source>
</reference>
<dbReference type="Gene3D" id="3.40.630.30">
    <property type="match status" value="1"/>
</dbReference>
<name>G2KMT6_MICAA</name>